<feature type="transmembrane region" description="Helical" evidence="6">
    <location>
        <begin position="482"/>
        <end position="504"/>
    </location>
</feature>
<keyword evidence="3 6" id="KW-0812">Transmembrane</keyword>
<dbReference type="RefSeq" id="WP_160595054.1">
    <property type="nucleotide sequence ID" value="NZ_WTYI01000001.1"/>
</dbReference>
<feature type="transmembrane region" description="Helical" evidence="6">
    <location>
        <begin position="421"/>
        <end position="441"/>
    </location>
</feature>
<proteinExistence type="predicted"/>
<feature type="transmembrane region" description="Helical" evidence="6">
    <location>
        <begin position="100"/>
        <end position="118"/>
    </location>
</feature>
<feature type="transmembrane region" description="Helical" evidence="6">
    <location>
        <begin position="30"/>
        <end position="51"/>
    </location>
</feature>
<feature type="transmembrane region" description="Helical" evidence="6">
    <location>
        <begin position="510"/>
        <end position="527"/>
    </location>
</feature>
<dbReference type="GO" id="GO:0016020">
    <property type="term" value="C:membrane"/>
    <property type="evidence" value="ECO:0007669"/>
    <property type="project" value="UniProtKB-SubCell"/>
</dbReference>
<feature type="transmembrane region" description="Helical" evidence="6">
    <location>
        <begin position="453"/>
        <end position="470"/>
    </location>
</feature>
<evidence type="ECO:0000313" key="7">
    <source>
        <dbReference type="EMBL" id="MXO95833.1"/>
    </source>
</evidence>
<keyword evidence="5 6" id="KW-0472">Membrane</keyword>
<dbReference type="InterPro" id="IPR024371">
    <property type="entry name" value="AcetylCoA_trans_1-like"/>
</dbReference>
<feature type="transmembrane region" description="Helical" evidence="6">
    <location>
        <begin position="539"/>
        <end position="563"/>
    </location>
</feature>
<dbReference type="SUPFAM" id="SSF103473">
    <property type="entry name" value="MFS general substrate transporter"/>
    <property type="match status" value="1"/>
</dbReference>
<feature type="transmembrane region" description="Helical" evidence="6">
    <location>
        <begin position="194"/>
        <end position="211"/>
    </location>
</feature>
<reference evidence="7 8" key="1">
    <citation type="submission" date="2019-12" db="EMBL/GenBank/DDBJ databases">
        <title>Genomic-based taxomic classification of the family Erythrobacteraceae.</title>
        <authorList>
            <person name="Xu L."/>
        </authorList>
    </citation>
    <scope>NUCLEOTIDE SEQUENCE [LARGE SCALE GENOMIC DNA]</scope>
    <source>
        <strain evidence="7 8">JCM 12189</strain>
    </source>
</reference>
<dbReference type="NCBIfam" id="TIGR00901">
    <property type="entry name" value="2A0125"/>
    <property type="match status" value="1"/>
</dbReference>
<dbReference type="Proteomes" id="UP000432727">
    <property type="component" value="Unassembled WGS sequence"/>
</dbReference>
<protein>
    <submittedName>
        <fullName evidence="7">MFS transporter</fullName>
    </submittedName>
</protein>
<evidence type="ECO:0000256" key="5">
    <source>
        <dbReference type="ARBA" id="ARBA00023136"/>
    </source>
</evidence>
<feature type="transmembrane region" description="Helical" evidence="6">
    <location>
        <begin position="248"/>
        <end position="268"/>
    </location>
</feature>
<dbReference type="EMBL" id="WTYI01000001">
    <property type="protein sequence ID" value="MXO95833.1"/>
    <property type="molecule type" value="Genomic_DNA"/>
</dbReference>
<evidence type="ECO:0000256" key="3">
    <source>
        <dbReference type="ARBA" id="ARBA00022692"/>
    </source>
</evidence>
<dbReference type="InterPro" id="IPR036259">
    <property type="entry name" value="MFS_trans_sf"/>
</dbReference>
<dbReference type="GO" id="GO:0035348">
    <property type="term" value="P:acetyl-CoA transmembrane transport"/>
    <property type="evidence" value="ECO:0007669"/>
    <property type="project" value="InterPro"/>
</dbReference>
<evidence type="ECO:0000256" key="2">
    <source>
        <dbReference type="ARBA" id="ARBA00022448"/>
    </source>
</evidence>
<keyword evidence="8" id="KW-1185">Reference proteome</keyword>
<organism evidence="7 8">
    <name type="scientific">Qipengyuania aquimaris</name>
    <dbReference type="NCBI Taxonomy" id="255984"/>
    <lineage>
        <taxon>Bacteria</taxon>
        <taxon>Pseudomonadati</taxon>
        <taxon>Pseudomonadota</taxon>
        <taxon>Alphaproteobacteria</taxon>
        <taxon>Sphingomonadales</taxon>
        <taxon>Erythrobacteraceae</taxon>
        <taxon>Qipengyuania</taxon>
    </lineage>
</organism>
<keyword evidence="4 6" id="KW-1133">Transmembrane helix</keyword>
<comment type="caution">
    <text evidence="7">The sequence shown here is derived from an EMBL/GenBank/DDBJ whole genome shotgun (WGS) entry which is preliminary data.</text>
</comment>
<evidence type="ECO:0000256" key="1">
    <source>
        <dbReference type="ARBA" id="ARBA00004141"/>
    </source>
</evidence>
<feature type="transmembrane region" description="Helical" evidence="6">
    <location>
        <begin position="124"/>
        <end position="148"/>
    </location>
</feature>
<sequence>MAEAVADGKKKKISTWRALGLALSNRKSGFMALFGFAQGLPPALFLGTLYAWLSEAEVDLETMGVFSLVGLAYAFQFLWSPLLDKVDIPGLRKLGKRKQWIAPMQLIVGIALLIMSFLDPKSALGWFSLLAAIGAFASATQDIAINAWRIDVADETATLDILSTITQMGFRLAALIGGALGLIIAERIGWPQTYVIMGAIMLGIGIAGLFAPDASVEKRSAATVAANEDEVAELYNAGEVTEKVRNRALLAVGLLWGWAIATVVVFMVRSMTATPESRPDVTEFTTTFGPLIVIATVVLPAFIAAWIAKQKQVGRNVIVSAPGVGAGHRVKFTDHLYRALVLPLVEFVGRMGWSLVLILALVLTYRICDSIWGVFAYPFYLGELNYSGDQVAFASKFFGVFAIILGLALGGWIITQFGRMFTLTLGAALAAATNLLYADLAIGGELMQAGSDAIGFTALVNFIAGVFQMSEIEGLARLTFTIFWENLAIGIAGAAYIAWLSSIVAKKYAAVQYALLASLTLLVGTLGRGALGQMIEERGYYFVFIFTTLIGVVAVILCLAEWYRESRGKAAAGVVAPELGEQAA</sequence>
<dbReference type="GO" id="GO:0008521">
    <property type="term" value="F:acetyl-CoA transmembrane transporter activity"/>
    <property type="evidence" value="ECO:0007669"/>
    <property type="project" value="InterPro"/>
</dbReference>
<dbReference type="PANTHER" id="PTHR12778">
    <property type="entry name" value="SOLUTE CARRIER FAMILY 33 ACETYL-COA TRANSPORTER -RELATED"/>
    <property type="match status" value="1"/>
</dbReference>
<dbReference type="AlphaFoldDB" id="A0A6I4TMR6"/>
<name>A0A6I4TMR6_9SPHN</name>
<dbReference type="PANTHER" id="PTHR12778:SF10">
    <property type="entry name" value="MAJOR FACILITATOR SUPERFAMILY DOMAIN-CONTAINING PROTEIN 3"/>
    <property type="match status" value="1"/>
</dbReference>
<gene>
    <name evidence="7" type="ORF">GRI34_05280</name>
</gene>
<feature type="transmembrane region" description="Helical" evidence="6">
    <location>
        <begin position="355"/>
        <end position="380"/>
    </location>
</feature>
<feature type="transmembrane region" description="Helical" evidence="6">
    <location>
        <begin position="169"/>
        <end position="188"/>
    </location>
</feature>
<evidence type="ECO:0000256" key="4">
    <source>
        <dbReference type="ARBA" id="ARBA00022989"/>
    </source>
</evidence>
<evidence type="ECO:0000313" key="8">
    <source>
        <dbReference type="Proteomes" id="UP000432727"/>
    </source>
</evidence>
<dbReference type="OrthoDB" id="9787815at2"/>
<evidence type="ECO:0000256" key="6">
    <source>
        <dbReference type="SAM" id="Phobius"/>
    </source>
</evidence>
<comment type="subcellular location">
    <subcellularLocation>
        <location evidence="1">Membrane</location>
        <topology evidence="1">Multi-pass membrane protein</topology>
    </subcellularLocation>
</comment>
<dbReference type="Pfam" id="PF13000">
    <property type="entry name" value="Acatn"/>
    <property type="match status" value="1"/>
</dbReference>
<accession>A0A6I4TMR6</accession>
<keyword evidence="2" id="KW-0813">Transport</keyword>
<dbReference type="InterPro" id="IPR004752">
    <property type="entry name" value="AmpG_permease/AT-1"/>
</dbReference>
<dbReference type="Gene3D" id="1.20.1250.20">
    <property type="entry name" value="MFS general substrate transporter like domains"/>
    <property type="match status" value="2"/>
</dbReference>
<feature type="transmembrane region" description="Helical" evidence="6">
    <location>
        <begin position="63"/>
        <end position="79"/>
    </location>
</feature>
<feature type="transmembrane region" description="Helical" evidence="6">
    <location>
        <begin position="288"/>
        <end position="308"/>
    </location>
</feature>
<feature type="transmembrane region" description="Helical" evidence="6">
    <location>
        <begin position="392"/>
        <end position="414"/>
    </location>
</feature>